<protein>
    <submittedName>
        <fullName evidence="1">Uncharacterized protein DUF222</fullName>
    </submittedName>
</protein>
<dbReference type="Gene3D" id="1.10.30.50">
    <property type="match status" value="1"/>
</dbReference>
<dbReference type="InterPro" id="IPR003615">
    <property type="entry name" value="HNH_nuc"/>
</dbReference>
<gene>
    <name evidence="1" type="ORF">FNL38_10855</name>
</gene>
<dbReference type="AlphaFoldDB" id="A0A652YJ37"/>
<name>A0A652YJ37_NOCGL</name>
<proteinExistence type="predicted"/>
<sequence length="508" mass="55052">MSGIVDALVEGHASIARAQFLEVDAVTSLYFERCSEDENAGRNAAVQGEFVHVEVAFVLSITEYAATRMISLGCDLRLRLHRVSAAFASGEIDLGKATALSDALANVSDDALDLIEQLLLDGADKCSSSRLKARARSLIARHDPEGVRARRRRAQEDRDVRISAGVDGMSTLDGVLPAVGAHIVAAKLQTMSRQVCARDPRTLAQRRADALVALSEGRAVLACACGTDCGRDVEPVSAPSQATILVGVSVSTLLGFDDLPAFLHGYGAIDAELAREIAADGVWRQVLTLSEKDRHILCQNLTGTHGFSAGGPELGVGRRSSAPLVSPAAVAARKRYREDRTYRPSAALARTVRTRDGTCRFPNCGVRAENCDLDHTVAFNHENPDRGGLTTEQNLASVCRKHHRLKTWGYWTVRQIGGGALEWVAPTGSLVVTKPRGAFCDPDVQSDEVERFRLTESHVVERLFRCHGRGVEADLEFMLDSTVAGWRRRRPLARAAIPSHVVNEPPPF</sequence>
<organism evidence="1">
    <name type="scientific">Nocardia globerula</name>
    <dbReference type="NCBI Taxonomy" id="1818"/>
    <lineage>
        <taxon>Bacteria</taxon>
        <taxon>Bacillati</taxon>
        <taxon>Actinomycetota</taxon>
        <taxon>Actinomycetes</taxon>
        <taxon>Mycobacteriales</taxon>
        <taxon>Nocardiaceae</taxon>
        <taxon>Nocardia</taxon>
    </lineage>
</organism>
<dbReference type="CDD" id="cd00085">
    <property type="entry name" value="HNHc"/>
    <property type="match status" value="1"/>
</dbReference>
<reference evidence="1" key="1">
    <citation type="submission" date="2019-07" db="EMBL/GenBank/DDBJ databases">
        <title>Genomic Encyclopedia of Type Strains, Phase IV (KMG-IV): sequencing the most valuable type-strain genomes for metagenomic binning, comparative biology and taxonomic classification.</title>
        <authorList>
            <person name="Goeker M."/>
        </authorList>
    </citation>
    <scope>NUCLEOTIDE SEQUENCE</scope>
    <source>
        <strain evidence="1">DSM 44596</strain>
    </source>
</reference>
<evidence type="ECO:0000313" key="1">
    <source>
        <dbReference type="EMBL" id="TYQ01202.1"/>
    </source>
</evidence>
<dbReference type="InterPro" id="IPR003870">
    <property type="entry name" value="DUF222"/>
</dbReference>
<accession>A0A652YJ37</accession>
<comment type="caution">
    <text evidence="1">The sequence shown here is derived from an EMBL/GenBank/DDBJ whole genome shotgun (WGS) entry which is preliminary data.</text>
</comment>
<dbReference type="Pfam" id="PF02720">
    <property type="entry name" value="DUF222"/>
    <property type="match status" value="1"/>
</dbReference>
<dbReference type="EMBL" id="VNIQ01000008">
    <property type="protein sequence ID" value="TYQ01202.1"/>
    <property type="molecule type" value="Genomic_DNA"/>
</dbReference>